<gene>
    <name evidence="2" type="ORF">SAJA_09210</name>
</gene>
<dbReference type="SUPFAM" id="SSF53474">
    <property type="entry name" value="alpha/beta-Hydrolases"/>
    <property type="match status" value="1"/>
</dbReference>
<dbReference type="Proteomes" id="UP000285310">
    <property type="component" value="Unassembled WGS sequence"/>
</dbReference>
<dbReference type="InterPro" id="IPR029058">
    <property type="entry name" value="AB_hydrolase_fold"/>
</dbReference>
<dbReference type="GO" id="GO:0016787">
    <property type="term" value="F:hydrolase activity"/>
    <property type="evidence" value="ECO:0007669"/>
    <property type="project" value="UniProtKB-KW"/>
</dbReference>
<protein>
    <submittedName>
        <fullName evidence="2">Alpha/beta hydrolase</fullName>
    </submittedName>
</protein>
<feature type="domain" description="AB hydrolase-1" evidence="1">
    <location>
        <begin position="41"/>
        <end position="291"/>
    </location>
</feature>
<reference evidence="2 3" key="1">
    <citation type="submission" date="2013-10" db="EMBL/GenBank/DDBJ databases">
        <title>Salinisphaera japonica YTM-1 Genome Sequencing.</title>
        <authorList>
            <person name="Lai Q."/>
            <person name="Li C."/>
            <person name="Shao Z."/>
        </authorList>
    </citation>
    <scope>NUCLEOTIDE SEQUENCE [LARGE SCALE GENOMIC DNA]</scope>
    <source>
        <strain evidence="2 3">YTM-1</strain>
    </source>
</reference>
<accession>A0A423PPI3</accession>
<evidence type="ECO:0000313" key="3">
    <source>
        <dbReference type="Proteomes" id="UP000285310"/>
    </source>
</evidence>
<name>A0A423PPI3_9GAMM</name>
<dbReference type="InParanoid" id="A0A423PPI3"/>
<dbReference type="PANTHER" id="PTHR46438:SF2">
    <property type="entry name" value="ALPHA_BETA-HYDROLASES SUPERFAMILY PROTEIN"/>
    <property type="match status" value="1"/>
</dbReference>
<proteinExistence type="predicted"/>
<dbReference type="OrthoDB" id="9808398at2"/>
<keyword evidence="3" id="KW-1185">Reference proteome</keyword>
<dbReference type="AlphaFoldDB" id="A0A423PPI3"/>
<dbReference type="PANTHER" id="PTHR46438">
    <property type="entry name" value="ALPHA/BETA-HYDROLASES SUPERFAMILY PROTEIN"/>
    <property type="match status" value="1"/>
</dbReference>
<evidence type="ECO:0000313" key="2">
    <source>
        <dbReference type="EMBL" id="ROO27490.1"/>
    </source>
</evidence>
<sequence length="303" mass="33214">MSEPVPVLPDAVGGSRQALDAAVWPLSYYLDTSAGYEAPPVLLIHSVNAAASAYEIKPIYEYFQGRRTVVALDLPGYGFSARHAKRYTPDLMTAAIQAMVDHLIETTGHSAVDVLACSVSCEYLARAAQARPDAYRSLALVSPSGFNRDPNEVGPRAYTRGKPWLYRLLTQSSNFARFVFNGLASEKSIRFFLEKTWGEKDVDPGVIDYAWKTAHQPGARHAPFSFLSGYLFSTDAADLYVDLAPPIWLAYGTKGDFTNDAVNNMLKQHAASTQQAFNAGALPHFQQPEAFMAGYEAFLDQVG</sequence>
<evidence type="ECO:0000259" key="1">
    <source>
        <dbReference type="Pfam" id="PF12697"/>
    </source>
</evidence>
<keyword evidence="2" id="KW-0378">Hydrolase</keyword>
<dbReference type="RefSeq" id="WP_123658345.1">
    <property type="nucleotide sequence ID" value="NZ_AYKG01000026.1"/>
</dbReference>
<dbReference type="EMBL" id="AYKG01000026">
    <property type="protein sequence ID" value="ROO27490.1"/>
    <property type="molecule type" value="Genomic_DNA"/>
</dbReference>
<organism evidence="2 3">
    <name type="scientific">Salinisphaera japonica YTM-1</name>
    <dbReference type="NCBI Taxonomy" id="1209778"/>
    <lineage>
        <taxon>Bacteria</taxon>
        <taxon>Pseudomonadati</taxon>
        <taxon>Pseudomonadota</taxon>
        <taxon>Gammaproteobacteria</taxon>
        <taxon>Salinisphaerales</taxon>
        <taxon>Salinisphaeraceae</taxon>
        <taxon>Salinisphaera</taxon>
    </lineage>
</organism>
<dbReference type="Gene3D" id="3.40.50.1820">
    <property type="entry name" value="alpha/beta hydrolase"/>
    <property type="match status" value="1"/>
</dbReference>
<dbReference type="Pfam" id="PF12697">
    <property type="entry name" value="Abhydrolase_6"/>
    <property type="match status" value="1"/>
</dbReference>
<dbReference type="InterPro" id="IPR000073">
    <property type="entry name" value="AB_hydrolase_1"/>
</dbReference>
<comment type="caution">
    <text evidence="2">The sequence shown here is derived from an EMBL/GenBank/DDBJ whole genome shotgun (WGS) entry which is preliminary data.</text>
</comment>